<dbReference type="AlphaFoldDB" id="B8CS42"/>
<dbReference type="Proteomes" id="UP000000753">
    <property type="component" value="Chromosome"/>
</dbReference>
<dbReference type="EMBL" id="CP000472">
    <property type="protein sequence ID" value="ACJ30332.1"/>
    <property type="molecule type" value="Genomic_DNA"/>
</dbReference>
<organism evidence="1 2">
    <name type="scientific">Shewanella piezotolerans (strain WP3 / JCM 13877)</name>
    <dbReference type="NCBI Taxonomy" id="225849"/>
    <lineage>
        <taxon>Bacteria</taxon>
        <taxon>Pseudomonadati</taxon>
        <taxon>Pseudomonadota</taxon>
        <taxon>Gammaproteobacteria</taxon>
        <taxon>Alteromonadales</taxon>
        <taxon>Shewanellaceae</taxon>
        <taxon>Shewanella</taxon>
    </lineage>
</organism>
<name>B8CS42_SHEPW</name>
<protein>
    <submittedName>
        <fullName evidence="1">Uncharacterized protein</fullName>
    </submittedName>
</protein>
<reference evidence="1 2" key="1">
    <citation type="journal article" date="2008" name="PLoS ONE">
        <title>Environmental adaptation: genomic analysis of the piezotolerant and psychrotolerant deep-sea iron reducing bacterium Shewanella piezotolerans WP3.</title>
        <authorList>
            <person name="Wang F."/>
            <person name="Wang J."/>
            <person name="Jian H."/>
            <person name="Zhang B."/>
            <person name="Li S."/>
            <person name="Wang F."/>
            <person name="Zeng X."/>
            <person name="Gao L."/>
            <person name="Bartlett D.H."/>
            <person name="Yu J."/>
            <person name="Hu S."/>
            <person name="Xiao X."/>
        </authorList>
    </citation>
    <scope>NUCLEOTIDE SEQUENCE [LARGE SCALE GENOMIC DNA]</scope>
    <source>
        <strain evidence="2">WP3 / JCM 13877</strain>
    </source>
</reference>
<dbReference type="HOGENOM" id="CLU_3375975_0_0_6"/>
<dbReference type="KEGG" id="swp:swp_3644"/>
<keyword evidence="2" id="KW-1185">Reference proteome</keyword>
<gene>
    <name evidence="1" type="ordered locus">swp_3644</name>
</gene>
<dbReference type="STRING" id="225849.swp_3644"/>
<evidence type="ECO:0000313" key="1">
    <source>
        <dbReference type="EMBL" id="ACJ30332.1"/>
    </source>
</evidence>
<evidence type="ECO:0000313" key="2">
    <source>
        <dbReference type="Proteomes" id="UP000000753"/>
    </source>
</evidence>
<sequence length="34" mass="3972">MHMVSKAADFSTILINEDEPIATPFRAVYEDFRR</sequence>
<accession>B8CS42</accession>
<proteinExistence type="predicted"/>